<proteinExistence type="predicted"/>
<dbReference type="Pfam" id="PF18734">
    <property type="entry name" value="HEPN_AbiU2"/>
    <property type="match status" value="1"/>
</dbReference>
<dbReference type="RefSeq" id="WP_047976696.1">
    <property type="nucleotide sequence ID" value="NZ_JWIZ01000024.1"/>
</dbReference>
<name>A0A0J5S4H3_9PAST</name>
<dbReference type="AlphaFoldDB" id="A0A0J5S4H3"/>
<feature type="domain" description="HEPN AbiU2-like" evidence="1">
    <location>
        <begin position="47"/>
        <end position="151"/>
    </location>
</feature>
<dbReference type="Proteomes" id="UP000036270">
    <property type="component" value="Unassembled WGS sequence"/>
</dbReference>
<reference evidence="2 3" key="1">
    <citation type="submission" date="2014-12" db="EMBL/GenBank/DDBJ databases">
        <title>Reclassification of Actinobacillus muris as Muribacter muris.</title>
        <authorList>
            <person name="Christensen H."/>
            <person name="Nicklas W."/>
            <person name="Bisgaard M."/>
        </authorList>
    </citation>
    <scope>NUCLEOTIDE SEQUENCE [LARGE SCALE GENOMIC DNA]</scope>
    <source>
        <strain evidence="2 3">Ackerman80-443D</strain>
    </source>
</reference>
<dbReference type="PATRIC" id="fig|67855.3.peg.866"/>
<organism evidence="2 3">
    <name type="scientific">Muribacter muris</name>
    <dbReference type="NCBI Taxonomy" id="67855"/>
    <lineage>
        <taxon>Bacteria</taxon>
        <taxon>Pseudomonadati</taxon>
        <taxon>Pseudomonadota</taxon>
        <taxon>Gammaproteobacteria</taxon>
        <taxon>Pasteurellales</taxon>
        <taxon>Pasteurellaceae</taxon>
        <taxon>Muribacter</taxon>
    </lineage>
</organism>
<dbReference type="EMBL" id="JWIZ01000024">
    <property type="protein sequence ID" value="KMK51707.1"/>
    <property type="molecule type" value="Genomic_DNA"/>
</dbReference>
<dbReference type="STRING" id="67855.RO21_05005"/>
<comment type="caution">
    <text evidence="2">The sequence shown here is derived from an EMBL/GenBank/DDBJ whole genome shotgun (WGS) entry which is preliminary data.</text>
</comment>
<evidence type="ECO:0000313" key="3">
    <source>
        <dbReference type="Proteomes" id="UP000036270"/>
    </source>
</evidence>
<evidence type="ECO:0000313" key="2">
    <source>
        <dbReference type="EMBL" id="KMK51707.1"/>
    </source>
</evidence>
<protein>
    <recommendedName>
        <fullName evidence="1">HEPN AbiU2-like domain-containing protein</fullName>
    </recommendedName>
</protein>
<keyword evidence="3" id="KW-1185">Reference proteome</keyword>
<gene>
    <name evidence="2" type="ORF">RO21_05005</name>
</gene>
<dbReference type="InterPro" id="IPR040704">
    <property type="entry name" value="HEPN_AbiU2"/>
</dbReference>
<evidence type="ECO:0000259" key="1">
    <source>
        <dbReference type="Pfam" id="PF18734"/>
    </source>
</evidence>
<sequence length="181" mass="21096">MTNQLSFSECLTAFHSRLKIAYHYFQEQKEIAKQRDSDGGKIYHQYYSFPLIKKAYFEQSILTLCTLFEKASPVSLFQLRETLGERGCLIPTFDDYFDDFDRIFEGVKTIRDKSIAHLENRDTDQFYVEANITYADIDSLFLALLDYLKALVNTADIQLGYELTFSYCPDYGINQIYAKLA</sequence>
<accession>A0A0J5S4H3</accession>